<feature type="compositionally biased region" description="Polar residues" evidence="1">
    <location>
        <begin position="148"/>
        <end position="169"/>
    </location>
</feature>
<proteinExistence type="predicted"/>
<evidence type="ECO:0000256" key="1">
    <source>
        <dbReference type="SAM" id="MobiDB-lite"/>
    </source>
</evidence>
<evidence type="ECO:0000259" key="2">
    <source>
        <dbReference type="Pfam" id="PF20700"/>
    </source>
</evidence>
<feature type="compositionally biased region" description="Polar residues" evidence="1">
    <location>
        <begin position="93"/>
        <end position="123"/>
    </location>
</feature>
<dbReference type="VEuPathDB" id="VectorBase:AARA000512"/>
<organism evidence="3 4">
    <name type="scientific">Anopheles arabiensis</name>
    <name type="common">Mosquito</name>
    <dbReference type="NCBI Taxonomy" id="7173"/>
    <lineage>
        <taxon>Eukaryota</taxon>
        <taxon>Metazoa</taxon>
        <taxon>Ecdysozoa</taxon>
        <taxon>Arthropoda</taxon>
        <taxon>Hexapoda</taxon>
        <taxon>Insecta</taxon>
        <taxon>Pterygota</taxon>
        <taxon>Neoptera</taxon>
        <taxon>Endopterygota</taxon>
        <taxon>Diptera</taxon>
        <taxon>Nematocera</taxon>
        <taxon>Culicoidea</taxon>
        <taxon>Culicidae</taxon>
        <taxon>Anophelinae</taxon>
        <taxon>Anopheles</taxon>
    </lineage>
</organism>
<feature type="domain" description="Mutator-like transposase" evidence="2">
    <location>
        <begin position="219"/>
        <end position="355"/>
    </location>
</feature>
<dbReference type="VEuPathDB" id="VectorBase:AARA21_011519"/>
<dbReference type="EnsemblMetazoa" id="AARA000512-RA">
    <property type="protein sequence ID" value="AARA000512-PA"/>
    <property type="gene ID" value="AARA000512"/>
</dbReference>
<dbReference type="Proteomes" id="UP000075840">
    <property type="component" value="Unassembled WGS sequence"/>
</dbReference>
<feature type="compositionally biased region" description="Pro residues" evidence="1">
    <location>
        <begin position="80"/>
        <end position="92"/>
    </location>
</feature>
<dbReference type="AlphaFoldDB" id="A0A182HH09"/>
<feature type="region of interest" description="Disordered" evidence="1">
    <location>
        <begin position="72"/>
        <end position="173"/>
    </location>
</feature>
<reference evidence="3" key="1">
    <citation type="submission" date="2022-08" db="UniProtKB">
        <authorList>
            <consortium name="EnsemblMetazoa"/>
        </authorList>
    </citation>
    <scope>IDENTIFICATION</scope>
    <source>
        <strain evidence="3">Dongola</strain>
    </source>
</reference>
<keyword evidence="4" id="KW-1185">Reference proteome</keyword>
<dbReference type="KEGG" id="aara:120905151"/>
<dbReference type="Pfam" id="PF20700">
    <property type="entry name" value="Mutator"/>
    <property type="match status" value="1"/>
</dbReference>
<evidence type="ECO:0000313" key="3">
    <source>
        <dbReference type="EnsemblMetazoa" id="AARA000512-PA"/>
    </source>
</evidence>
<sequence length="531" mass="55452">MMTRRKSIHESTLQAQLQMQERAAEEQLTLGALANGIANILAPSQASQSSQTGTQQQCSGLGTTSSATATAAAAAAASPGPVPPLSTLPKPQPTNGSLFATKSSGLSPTGAGTSYHNQTSNSLAAKHNAMMRSKTARIAKRSAPVDVPQSSGGSTPTSNATATVTNAPGGNTPHGTGMGTAAAAAAAAATQGIACGPNPVQQTLAQNGMDPDEIPKFKGYRIIEIDHFLQWAAYSQFMHSKHCPGGLLKPYQEYISGCYSTFAMKCSKCAAIITRSSENYIHHNKLMNRLVKGTVQLGKDYDEMQQFMESLEVPFVTREEFQSIRGQVSSSLEDQSALQRAVEELERASSVSSKRKRHGSCKYHYEVLKVYLNKKMKKMEENLQVSVNDSVALAVNAHLKNVSHVQLVPNGMTNTATNCTALSGMNGGISATTSSNNIANLAIGTINVQSVPMATAMTPTATTTINGTSGGTSDSGTNSTSMYNSCNITNGARPVATGPVGVQLATVAESTIGGGGVVGGRLPPGSREQQH</sequence>
<name>A0A182HH09_ANOAR</name>
<dbReference type="GeneID" id="120905151"/>
<dbReference type="InterPro" id="IPR049012">
    <property type="entry name" value="Mutator_transp_dom"/>
</dbReference>
<protein>
    <recommendedName>
        <fullName evidence="2">Mutator-like transposase domain-containing protein</fullName>
    </recommendedName>
</protein>
<dbReference type="EMBL" id="APCN01002370">
    <property type="status" value="NOT_ANNOTATED_CDS"/>
    <property type="molecule type" value="Genomic_DNA"/>
</dbReference>
<accession>A0A182HH09</accession>
<dbReference type="RefSeq" id="XP_040171907.1">
    <property type="nucleotide sequence ID" value="XM_040315973.1"/>
</dbReference>
<evidence type="ECO:0000313" key="4">
    <source>
        <dbReference type="Proteomes" id="UP000075840"/>
    </source>
</evidence>